<organism evidence="3 4">
    <name type="scientific">Stappia sediminis</name>
    <dbReference type="NCBI Taxonomy" id="2692190"/>
    <lineage>
        <taxon>Bacteria</taxon>
        <taxon>Pseudomonadati</taxon>
        <taxon>Pseudomonadota</taxon>
        <taxon>Alphaproteobacteria</taxon>
        <taxon>Hyphomicrobiales</taxon>
        <taxon>Stappiaceae</taxon>
        <taxon>Stappia</taxon>
    </lineage>
</organism>
<evidence type="ECO:0000313" key="3">
    <source>
        <dbReference type="EMBL" id="MXN66544.1"/>
    </source>
</evidence>
<dbReference type="InterPro" id="IPR002477">
    <property type="entry name" value="Peptidoglycan-bd-like"/>
</dbReference>
<dbReference type="InterPro" id="IPR036366">
    <property type="entry name" value="PGBDSf"/>
</dbReference>
<dbReference type="Pfam" id="PF01471">
    <property type="entry name" value="PG_binding_1"/>
    <property type="match status" value="2"/>
</dbReference>
<feature type="compositionally biased region" description="Polar residues" evidence="1">
    <location>
        <begin position="366"/>
        <end position="396"/>
    </location>
</feature>
<reference evidence="3 4" key="1">
    <citation type="submission" date="2019-12" db="EMBL/GenBank/DDBJ databases">
        <authorList>
            <person name="Li M."/>
        </authorList>
    </citation>
    <scope>NUCLEOTIDE SEQUENCE [LARGE SCALE GENOMIC DNA]</scope>
    <source>
        <strain evidence="3 4">GBMRC 2046</strain>
    </source>
</reference>
<dbReference type="EMBL" id="WUMV01000008">
    <property type="protein sequence ID" value="MXN66544.1"/>
    <property type="molecule type" value="Genomic_DNA"/>
</dbReference>
<sequence length="823" mass="88173">MRFVPENVSTAIARAALASFMTVTGLAWQAPPAMAIDVFDILRLPPVYVEPAPRRRAYPAPRRVRPARPAYNSAQVRQVQSMLNDLGYDAGPVDGAYGGRTRSALSQFQSDYGLSANGRINQQSVSTLTAVWQRSGGSPPQTASPRTGSGGGTPLQAPAASLGGGQASGSDGTAQAAGANLSAEEVRQLLMNARFRHVADDGTGGTFFLSPDGTISSHMDGAPMGQMGKFSIKPDGRICWDVSRIKGCFRYYRDNGQLRVRREDEESTMELGRVEVTGGAALPETAASSAPQPGVARAPDRFTRTHIRQIQAALASEGYDAGPADGVLGRKTQAAIAQYEAANGLEITAEPNRALYEALILGGSRQTSTEPGPLQANVQSGLQSATAQDVPAQSAQAPGDGSATVDLTILGKPFNLRLAFAADEPINRDPAEVATHFPPDLAAASDGISSDDDILAVIEERAWAEQSLYWEEFEALLEERSQGVAQKDLNQVEEDLFLAFQSGEGAAISPEMQTLHDEQLALYLVARGLRQKLGYQEPSGGDHFTVTGLSEDVRQKFKSQGFDPEEAYRSFRLLRAAYRVGDAGLLSWAAAYPVKLIDGDDTKPLKNRADIENAGTDVLNMALREIVLKQKFADMFVRDQGAMFGNGELWLTPACEQGACERLGLGTVNVTGIETREPIPFPSATQAPPGSAEATPQAPQTDEPVTTASIPRAEMTTEPLRFTPAPQSDYRSALAPLLDGPDGMDHVSIAPFDLDGDGEVELVAKLTGSLWCGAQNCNYQIYDENGGRWEMVKPYLSPDCEQVVTTTVKNGRRQIRSCMGGLF</sequence>
<dbReference type="SUPFAM" id="SSF47090">
    <property type="entry name" value="PGBD-like"/>
    <property type="match status" value="2"/>
</dbReference>
<gene>
    <name evidence="3" type="ORF">GR183_16635</name>
</gene>
<evidence type="ECO:0000313" key="4">
    <source>
        <dbReference type="Proteomes" id="UP000433101"/>
    </source>
</evidence>
<feature type="region of interest" description="Disordered" evidence="1">
    <location>
        <begin position="678"/>
        <end position="726"/>
    </location>
</feature>
<evidence type="ECO:0000259" key="2">
    <source>
        <dbReference type="Pfam" id="PF01471"/>
    </source>
</evidence>
<feature type="region of interest" description="Disordered" evidence="1">
    <location>
        <begin position="130"/>
        <end position="178"/>
    </location>
</feature>
<proteinExistence type="predicted"/>
<name>A0A7X3LWP1_9HYPH</name>
<feature type="compositionally biased region" description="Polar residues" evidence="1">
    <location>
        <begin position="130"/>
        <end position="147"/>
    </location>
</feature>
<protein>
    <recommendedName>
        <fullName evidence="2">Peptidoglycan binding-like domain-containing protein</fullName>
    </recommendedName>
</protein>
<dbReference type="AlphaFoldDB" id="A0A7X3LWP1"/>
<feature type="region of interest" description="Disordered" evidence="1">
    <location>
        <begin position="366"/>
        <end position="401"/>
    </location>
</feature>
<dbReference type="Gene3D" id="1.10.101.10">
    <property type="entry name" value="PGBD-like superfamily/PGBD"/>
    <property type="match status" value="2"/>
</dbReference>
<feature type="domain" description="Peptidoglycan binding-like" evidence="2">
    <location>
        <begin position="306"/>
        <end position="359"/>
    </location>
</feature>
<keyword evidence="4" id="KW-1185">Reference proteome</keyword>
<feature type="compositionally biased region" description="Polar residues" evidence="1">
    <location>
        <begin position="697"/>
        <end position="709"/>
    </location>
</feature>
<dbReference type="InterPro" id="IPR036365">
    <property type="entry name" value="PGBD-like_sf"/>
</dbReference>
<accession>A0A7X3LWP1</accession>
<evidence type="ECO:0000256" key="1">
    <source>
        <dbReference type="SAM" id="MobiDB-lite"/>
    </source>
</evidence>
<dbReference type="Proteomes" id="UP000433101">
    <property type="component" value="Unassembled WGS sequence"/>
</dbReference>
<comment type="caution">
    <text evidence="3">The sequence shown here is derived from an EMBL/GenBank/DDBJ whole genome shotgun (WGS) entry which is preliminary data.</text>
</comment>
<feature type="compositionally biased region" description="Low complexity" evidence="1">
    <location>
        <begin position="168"/>
        <end position="178"/>
    </location>
</feature>
<dbReference type="RefSeq" id="WP_160776799.1">
    <property type="nucleotide sequence ID" value="NZ_WUMV01000008.1"/>
</dbReference>
<feature type="domain" description="Peptidoglycan binding-like" evidence="2">
    <location>
        <begin position="73"/>
        <end position="123"/>
    </location>
</feature>